<dbReference type="PANTHER" id="PTHR34573:SF1">
    <property type="entry name" value="VITAMIN K EPOXIDE REDUCTASE DOMAIN-CONTAINING PROTEIN"/>
    <property type="match status" value="1"/>
</dbReference>
<keyword evidence="8" id="KW-1015">Disulfide bond</keyword>
<dbReference type="SMART" id="SM00756">
    <property type="entry name" value="VKc"/>
    <property type="match status" value="1"/>
</dbReference>
<evidence type="ECO:0000256" key="7">
    <source>
        <dbReference type="ARBA" id="ARBA00023136"/>
    </source>
</evidence>
<keyword evidence="7 10" id="KW-0472">Membrane</keyword>
<sequence length="175" mass="19081">MTTSNSVPYAAQAIESRVVRADRLWRVSLLLALIGLCIAGYLSYTKLTNTEIACVQAISNCSYVDNTPYAYLGGYGGVPIAYLGFAGYAAIFLALIGERRLAALRRHGKWLIFSLTLIGFLVSGYLVAVQALVLRSFCQWCMGSAVTMTALFGVSFTRLWRTLSAEPDGEETEQA</sequence>
<dbReference type="EMBL" id="PGTM01000228">
    <property type="protein sequence ID" value="PJF34995.1"/>
    <property type="molecule type" value="Genomic_DNA"/>
</dbReference>
<dbReference type="PANTHER" id="PTHR34573">
    <property type="entry name" value="VKC DOMAIN-CONTAINING PROTEIN"/>
    <property type="match status" value="1"/>
</dbReference>
<comment type="similarity">
    <text evidence="2">Belongs to the VKOR family.</text>
</comment>
<gene>
    <name evidence="12" type="ORF">CUN49_12850</name>
</gene>
<evidence type="ECO:0000256" key="1">
    <source>
        <dbReference type="ARBA" id="ARBA00004141"/>
    </source>
</evidence>
<keyword evidence="3 10" id="KW-0812">Transmembrane</keyword>
<dbReference type="InterPro" id="IPR012932">
    <property type="entry name" value="VKOR"/>
</dbReference>
<evidence type="ECO:0000256" key="2">
    <source>
        <dbReference type="ARBA" id="ARBA00006214"/>
    </source>
</evidence>
<protein>
    <recommendedName>
        <fullName evidence="11">Vitamin K epoxide reductase domain-containing protein</fullName>
    </recommendedName>
</protein>
<dbReference type="GO" id="GO:0048038">
    <property type="term" value="F:quinone binding"/>
    <property type="evidence" value="ECO:0007669"/>
    <property type="project" value="UniProtKB-KW"/>
</dbReference>
<organism evidence="12 13">
    <name type="scientific">Candidatus Thermofonsia Clade 1 bacterium</name>
    <dbReference type="NCBI Taxonomy" id="2364210"/>
    <lineage>
        <taxon>Bacteria</taxon>
        <taxon>Bacillati</taxon>
        <taxon>Chloroflexota</taxon>
        <taxon>Candidatus Thermofontia</taxon>
        <taxon>Candidatus Thermofonsia Clade 1</taxon>
    </lineage>
</organism>
<feature type="transmembrane region" description="Helical" evidence="10">
    <location>
        <begin position="80"/>
        <end position="98"/>
    </location>
</feature>
<reference evidence="12 13" key="1">
    <citation type="submission" date="2017-11" db="EMBL/GenBank/DDBJ databases">
        <title>Evolution of Phototrophy in the Chloroflexi Phylum Driven by Horizontal Gene Transfer.</title>
        <authorList>
            <person name="Ward L.M."/>
            <person name="Hemp J."/>
            <person name="Shih P.M."/>
            <person name="Mcglynn S.E."/>
            <person name="Fischer W."/>
        </authorList>
    </citation>
    <scope>NUCLEOTIDE SEQUENCE [LARGE SCALE GENOMIC DNA]</scope>
    <source>
        <strain evidence="12">JP3_13</strain>
    </source>
</reference>
<dbReference type="InterPro" id="IPR038354">
    <property type="entry name" value="VKOR_sf"/>
</dbReference>
<evidence type="ECO:0000256" key="3">
    <source>
        <dbReference type="ARBA" id="ARBA00022692"/>
    </source>
</evidence>
<dbReference type="Proteomes" id="UP000229681">
    <property type="component" value="Unassembled WGS sequence"/>
</dbReference>
<evidence type="ECO:0000256" key="4">
    <source>
        <dbReference type="ARBA" id="ARBA00022719"/>
    </source>
</evidence>
<evidence type="ECO:0000256" key="6">
    <source>
        <dbReference type="ARBA" id="ARBA00023002"/>
    </source>
</evidence>
<feature type="transmembrane region" description="Helical" evidence="10">
    <location>
        <begin position="110"/>
        <end position="128"/>
    </location>
</feature>
<dbReference type="InterPro" id="IPR044698">
    <property type="entry name" value="VKOR/LTO1"/>
</dbReference>
<comment type="caution">
    <text evidence="12">The sequence shown here is derived from an EMBL/GenBank/DDBJ whole genome shotgun (WGS) entry which is preliminary data.</text>
</comment>
<feature type="transmembrane region" description="Helical" evidence="10">
    <location>
        <begin position="24"/>
        <end position="42"/>
    </location>
</feature>
<dbReference type="AlphaFoldDB" id="A0A2M8PBS3"/>
<name>A0A2M8PBS3_9CHLR</name>
<dbReference type="GO" id="GO:0016491">
    <property type="term" value="F:oxidoreductase activity"/>
    <property type="evidence" value="ECO:0007669"/>
    <property type="project" value="UniProtKB-KW"/>
</dbReference>
<evidence type="ECO:0000313" key="12">
    <source>
        <dbReference type="EMBL" id="PJF34995.1"/>
    </source>
</evidence>
<evidence type="ECO:0000256" key="9">
    <source>
        <dbReference type="ARBA" id="ARBA00023284"/>
    </source>
</evidence>
<keyword evidence="4" id="KW-0874">Quinone</keyword>
<keyword evidence="5 10" id="KW-1133">Transmembrane helix</keyword>
<evidence type="ECO:0000256" key="8">
    <source>
        <dbReference type="ARBA" id="ARBA00023157"/>
    </source>
</evidence>
<evidence type="ECO:0000256" key="5">
    <source>
        <dbReference type="ARBA" id="ARBA00022989"/>
    </source>
</evidence>
<feature type="domain" description="Vitamin K epoxide reductase" evidence="11">
    <location>
        <begin position="21"/>
        <end position="159"/>
    </location>
</feature>
<dbReference type="Gene3D" id="1.20.1440.130">
    <property type="entry name" value="VKOR domain"/>
    <property type="match status" value="1"/>
</dbReference>
<evidence type="ECO:0000259" key="11">
    <source>
        <dbReference type="SMART" id="SM00756"/>
    </source>
</evidence>
<evidence type="ECO:0000313" key="13">
    <source>
        <dbReference type="Proteomes" id="UP000229681"/>
    </source>
</evidence>
<dbReference type="Pfam" id="PF07884">
    <property type="entry name" value="VKOR"/>
    <property type="match status" value="1"/>
</dbReference>
<evidence type="ECO:0000256" key="10">
    <source>
        <dbReference type="SAM" id="Phobius"/>
    </source>
</evidence>
<keyword evidence="6" id="KW-0560">Oxidoreductase</keyword>
<proteinExistence type="inferred from homology"/>
<accession>A0A2M8PBS3</accession>
<dbReference type="CDD" id="cd12916">
    <property type="entry name" value="VKOR_1"/>
    <property type="match status" value="1"/>
</dbReference>
<dbReference type="GO" id="GO:0016020">
    <property type="term" value="C:membrane"/>
    <property type="evidence" value="ECO:0007669"/>
    <property type="project" value="UniProtKB-SubCell"/>
</dbReference>
<comment type="subcellular location">
    <subcellularLocation>
        <location evidence="1">Membrane</location>
        <topology evidence="1">Multi-pass membrane protein</topology>
    </subcellularLocation>
</comment>
<keyword evidence="9" id="KW-0676">Redox-active center</keyword>